<dbReference type="CDD" id="cd00586">
    <property type="entry name" value="4HBT"/>
    <property type="match status" value="1"/>
</dbReference>
<proteinExistence type="predicted"/>
<keyword evidence="2" id="KW-1185">Reference proteome</keyword>
<reference evidence="1 2" key="1">
    <citation type="submission" date="2020-06" db="EMBL/GenBank/DDBJ databases">
        <title>Genome mining for natural products.</title>
        <authorList>
            <person name="Zhang B."/>
            <person name="Shi J."/>
            <person name="Ge H."/>
        </authorList>
    </citation>
    <scope>NUCLEOTIDE SEQUENCE [LARGE SCALE GENOMIC DNA]</scope>
    <source>
        <strain evidence="1 2">NA02069</strain>
    </source>
</reference>
<dbReference type="RefSeq" id="WP_176576705.1">
    <property type="nucleotide sequence ID" value="NZ_CBDRGH010000079.1"/>
</dbReference>
<name>A0A7H8TBU8_STRCX</name>
<accession>A0A7H8TBU8</accession>
<dbReference type="PANTHER" id="PTHR31793">
    <property type="entry name" value="4-HYDROXYBENZOYL-COA THIOESTERASE FAMILY MEMBER"/>
    <property type="match status" value="1"/>
</dbReference>
<evidence type="ECO:0000313" key="2">
    <source>
        <dbReference type="Proteomes" id="UP000509418"/>
    </source>
</evidence>
<sequence length="158" mass="17926">MTSVSGPAFRHRYRCSIRWSDMDVFGHVNNSVFLTYLEDARIDLLARRACRAGVATFVEGCVVVRHEIDYKLPVEWRSGAVTVEVRVAEIKDVSFNLAYEVKNDRNLYAKANSIIVPYSLQDKSPRRLTEAERSFLARFKVNPVNERFGSGSASPEGH</sequence>
<dbReference type="SUPFAM" id="SSF54637">
    <property type="entry name" value="Thioesterase/thiol ester dehydrase-isomerase"/>
    <property type="match status" value="1"/>
</dbReference>
<dbReference type="GO" id="GO:0047617">
    <property type="term" value="F:fatty acyl-CoA hydrolase activity"/>
    <property type="evidence" value="ECO:0007669"/>
    <property type="project" value="TreeGrafter"/>
</dbReference>
<dbReference type="InterPro" id="IPR029069">
    <property type="entry name" value="HotDog_dom_sf"/>
</dbReference>
<dbReference type="Proteomes" id="UP000509418">
    <property type="component" value="Chromosome"/>
</dbReference>
<dbReference type="InterPro" id="IPR050563">
    <property type="entry name" value="4-hydroxybenzoyl-CoA_TE"/>
</dbReference>
<dbReference type="PANTHER" id="PTHR31793:SF24">
    <property type="entry name" value="LONG-CHAIN ACYL-COA THIOESTERASE FADM"/>
    <property type="match status" value="1"/>
</dbReference>
<dbReference type="Gene3D" id="3.10.129.10">
    <property type="entry name" value="Hotdog Thioesterase"/>
    <property type="match status" value="1"/>
</dbReference>
<dbReference type="Pfam" id="PF13279">
    <property type="entry name" value="4HBT_2"/>
    <property type="match status" value="1"/>
</dbReference>
<gene>
    <name evidence="1" type="ORF">HUT05_27900</name>
</gene>
<protein>
    <submittedName>
        <fullName evidence="1">Acyl-CoA thioesterase</fullName>
    </submittedName>
</protein>
<organism evidence="1 2">
    <name type="scientific">Streptomyces chartreusis</name>
    <dbReference type="NCBI Taxonomy" id="1969"/>
    <lineage>
        <taxon>Bacteria</taxon>
        <taxon>Bacillati</taxon>
        <taxon>Actinomycetota</taxon>
        <taxon>Actinomycetes</taxon>
        <taxon>Kitasatosporales</taxon>
        <taxon>Streptomycetaceae</taxon>
        <taxon>Streptomyces</taxon>
    </lineage>
</organism>
<dbReference type="AlphaFoldDB" id="A0A7H8TBU8"/>
<dbReference type="EMBL" id="CP056041">
    <property type="protein sequence ID" value="QKZ20834.1"/>
    <property type="molecule type" value="Genomic_DNA"/>
</dbReference>
<evidence type="ECO:0000313" key="1">
    <source>
        <dbReference type="EMBL" id="QKZ20834.1"/>
    </source>
</evidence>